<dbReference type="EMBL" id="KI536978">
    <property type="protein sequence ID" value="ESR37525.1"/>
    <property type="molecule type" value="Genomic_DNA"/>
</dbReference>
<dbReference type="PANTHER" id="PTHR43147:SF2">
    <property type="entry name" value="NADP-DEPENDENT OXIDOREDUCTASE DOMAIN-CONTAINING PROTEIN"/>
    <property type="match status" value="1"/>
</dbReference>
<dbReference type="Gramene" id="ESR37525">
    <property type="protein sequence ID" value="ESR37525"/>
    <property type="gene ID" value="CICLE_v100285662mg"/>
</dbReference>
<dbReference type="Pfam" id="PF00248">
    <property type="entry name" value="Aldo_ket_red"/>
    <property type="match status" value="1"/>
</dbReference>
<dbReference type="STRING" id="85681.V4SKC3"/>
<proteinExistence type="predicted"/>
<dbReference type="InParanoid" id="V4SKC3"/>
<dbReference type="InterPro" id="IPR036812">
    <property type="entry name" value="NAD(P)_OxRdtase_dom_sf"/>
</dbReference>
<name>V4SKC3_CITCL</name>
<gene>
    <name evidence="2" type="ORF">CICLE_v100285662mg</name>
</gene>
<keyword evidence="3" id="KW-1185">Reference proteome</keyword>
<dbReference type="eggNOG" id="KOG1575">
    <property type="taxonomic scope" value="Eukaryota"/>
</dbReference>
<dbReference type="AlphaFoldDB" id="V4SKC3"/>
<evidence type="ECO:0000313" key="2">
    <source>
        <dbReference type="EMBL" id="ESR37526.1"/>
    </source>
</evidence>
<dbReference type="EMBL" id="KI536978">
    <property type="protein sequence ID" value="ESR37527.1"/>
    <property type="molecule type" value="Genomic_DNA"/>
</dbReference>
<dbReference type="SUPFAM" id="SSF51430">
    <property type="entry name" value="NAD(P)-linked oxidoreductase"/>
    <property type="match status" value="2"/>
</dbReference>
<accession>V4SKC3</accession>
<evidence type="ECO:0000259" key="1">
    <source>
        <dbReference type="Pfam" id="PF00248"/>
    </source>
</evidence>
<feature type="non-terminal residue" evidence="2">
    <location>
        <position position="210"/>
    </location>
</feature>
<dbReference type="PANTHER" id="PTHR43147">
    <property type="entry name" value="PROTEIN TAS"/>
    <property type="match status" value="1"/>
</dbReference>
<feature type="domain" description="NADP-dependent oxidoreductase" evidence="1">
    <location>
        <begin position="63"/>
        <end position="102"/>
    </location>
</feature>
<reference evidence="2 3" key="1">
    <citation type="submission" date="2013-10" db="EMBL/GenBank/DDBJ databases">
        <authorList>
            <consortium name="International Citrus Genome Consortium"/>
            <person name="Jenkins J."/>
            <person name="Schmutz J."/>
            <person name="Prochnik S."/>
            <person name="Rokhsar D."/>
            <person name="Gmitter F."/>
            <person name="Ollitrault P."/>
            <person name="Machado M."/>
            <person name="Talon M."/>
            <person name="Wincker P."/>
            <person name="Jaillon O."/>
            <person name="Morgante M."/>
        </authorList>
    </citation>
    <scope>NUCLEOTIDE SEQUENCE</scope>
    <source>
        <strain evidence="3">cv. Clemenules</strain>
    </source>
</reference>
<dbReference type="KEGG" id="cic:CICLE_v100285662m"/>
<dbReference type="Gramene" id="ESR37527">
    <property type="protein sequence ID" value="ESR37527"/>
    <property type="gene ID" value="CICLE_v100285662mg"/>
</dbReference>
<dbReference type="InterPro" id="IPR023210">
    <property type="entry name" value="NADP_OxRdtase_dom"/>
</dbReference>
<organism evidence="2 3">
    <name type="scientific">Citrus clementina</name>
    <name type="common">Clementine</name>
    <name type="synonym">Citrus deliciosa x Citrus sinensis</name>
    <dbReference type="NCBI Taxonomy" id="85681"/>
    <lineage>
        <taxon>Eukaryota</taxon>
        <taxon>Viridiplantae</taxon>
        <taxon>Streptophyta</taxon>
        <taxon>Embryophyta</taxon>
        <taxon>Tracheophyta</taxon>
        <taxon>Spermatophyta</taxon>
        <taxon>Magnoliopsida</taxon>
        <taxon>eudicotyledons</taxon>
        <taxon>Gunneridae</taxon>
        <taxon>Pentapetalae</taxon>
        <taxon>rosids</taxon>
        <taxon>malvids</taxon>
        <taxon>Sapindales</taxon>
        <taxon>Rutaceae</taxon>
        <taxon>Aurantioideae</taxon>
        <taxon>Citrus</taxon>
    </lineage>
</organism>
<evidence type="ECO:0000313" key="3">
    <source>
        <dbReference type="Proteomes" id="UP000030687"/>
    </source>
</evidence>
<dbReference type="Gramene" id="ESR37526">
    <property type="protein sequence ID" value="ESR37526"/>
    <property type="gene ID" value="CICLE_v100285662mg"/>
</dbReference>
<protein>
    <recommendedName>
        <fullName evidence="1">NADP-dependent oxidoreductase domain-containing protein</fullName>
    </recommendedName>
</protein>
<dbReference type="Proteomes" id="UP000030687">
    <property type="component" value="Unassembled WGS sequence"/>
</dbReference>
<sequence length="210" mass="23327">MAVTIHNALPSLNALKSKSIIRNRPESRRVSANSVRCCQVATSDKQSITVSNGNDSLEICRVLNGMWQTSGGWGRIDRDDAVDAMLRYADAGLTTFDMADHYTCLVPLCPRWFYLLHPSFSNFTFNSVKLKSIRGSRTQKTNSKSFCCVLTEDNRTSVVKNGNDMLDICRVVNGMWQTSGGWGKIDINNAVNAMLHYVDAGLTTFDMADI</sequence>
<dbReference type="Gene3D" id="3.20.20.100">
    <property type="entry name" value="NADP-dependent oxidoreductase domain"/>
    <property type="match status" value="1"/>
</dbReference>
<dbReference type="EMBL" id="KI536978">
    <property type="protein sequence ID" value="ESR37526.1"/>
    <property type="molecule type" value="Genomic_DNA"/>
</dbReference>